<dbReference type="InterPro" id="IPR036034">
    <property type="entry name" value="PDZ_sf"/>
</dbReference>
<reference evidence="2" key="1">
    <citation type="submission" date="2020-07" db="EMBL/GenBank/DDBJ databases">
        <title>Genome sequence and genetic diversity analysis of an under-domesticated orphan crop, white fonio (Digitaria exilis).</title>
        <authorList>
            <person name="Bennetzen J.L."/>
            <person name="Chen S."/>
            <person name="Ma X."/>
            <person name="Wang X."/>
            <person name="Yssel A.E.J."/>
            <person name="Chaluvadi S.R."/>
            <person name="Johnson M."/>
            <person name="Gangashetty P."/>
            <person name="Hamidou F."/>
            <person name="Sanogo M.D."/>
            <person name="Zwaenepoel A."/>
            <person name="Wallace J."/>
            <person name="Van De Peer Y."/>
            <person name="Van Deynze A."/>
        </authorList>
    </citation>
    <scope>NUCLEOTIDE SEQUENCE</scope>
    <source>
        <tissue evidence="2">Leaves</tissue>
    </source>
</reference>
<organism evidence="2 3">
    <name type="scientific">Digitaria exilis</name>
    <dbReference type="NCBI Taxonomy" id="1010633"/>
    <lineage>
        <taxon>Eukaryota</taxon>
        <taxon>Viridiplantae</taxon>
        <taxon>Streptophyta</taxon>
        <taxon>Embryophyta</taxon>
        <taxon>Tracheophyta</taxon>
        <taxon>Spermatophyta</taxon>
        <taxon>Magnoliopsida</taxon>
        <taxon>Liliopsida</taxon>
        <taxon>Poales</taxon>
        <taxon>Poaceae</taxon>
        <taxon>PACMAD clade</taxon>
        <taxon>Panicoideae</taxon>
        <taxon>Panicodae</taxon>
        <taxon>Paniceae</taxon>
        <taxon>Anthephorinae</taxon>
        <taxon>Digitaria</taxon>
    </lineage>
</organism>
<sequence>MAASGDSSTGPPADVPTVLVKTEGVAAGEGSSALLPAAAPTINIPLPPLPLRCPPFPKSGKRKAMEEWNAECRRISNLAAKDPRRKLPTVIKPKDPYTADTVASSRDKALVRNAARSVVNVTSIKPDGNTIHSCCTGFIVSWNGTKKCARILTSSATFHGLGDHKPKLHVRLPDNTVVDGQLLFFDEHYDIALLEISSESDLPLHLPSFGSNPNYGQEVFMLARGEESNLMARHGSILWFDGLDFLQGNYHMFLSCDLPRGGTGGPVIDHDGNVIGMAFIAPKPNILAISTILTCIEMWSRFSHIARPIHGLHLRTVELLEVSLQEAISLHHNIHSGYIVDKVDADSTAERLGIRYGDVIVSFDGLQTHTLPQLEDYLLSLGWKFLERSIDSSSSVDLTLEVYDLLGRITRNIKLPVEFSGP</sequence>
<evidence type="ECO:0000259" key="1">
    <source>
        <dbReference type="Pfam" id="PF17820"/>
    </source>
</evidence>
<dbReference type="SUPFAM" id="SSF50156">
    <property type="entry name" value="PDZ domain-like"/>
    <property type="match status" value="1"/>
</dbReference>
<accession>A0A835FP78</accession>
<dbReference type="PANTHER" id="PTHR47389:SF5">
    <property type="entry name" value="OS09G0436700 PROTEIN"/>
    <property type="match status" value="1"/>
</dbReference>
<dbReference type="Pfam" id="PF13365">
    <property type="entry name" value="Trypsin_2"/>
    <property type="match status" value="1"/>
</dbReference>
<dbReference type="EMBL" id="JACEFO010000450">
    <property type="protein sequence ID" value="KAF8769172.1"/>
    <property type="molecule type" value="Genomic_DNA"/>
</dbReference>
<evidence type="ECO:0000313" key="2">
    <source>
        <dbReference type="EMBL" id="KAF8769172.1"/>
    </source>
</evidence>
<dbReference type="Gene3D" id="2.40.10.120">
    <property type="match status" value="1"/>
</dbReference>
<keyword evidence="3" id="KW-1185">Reference proteome</keyword>
<dbReference type="AlphaFoldDB" id="A0A835FP78"/>
<feature type="domain" description="PDZ" evidence="1">
    <location>
        <begin position="339"/>
        <end position="379"/>
    </location>
</feature>
<dbReference type="Gramene" id="Dexi7B01G0022670.1">
    <property type="protein sequence ID" value="Dexi7B01G0022670.1:cds"/>
    <property type="gene ID" value="Dexi7B01G0022670"/>
</dbReference>
<name>A0A835FP78_9POAL</name>
<dbReference type="Pfam" id="PF17820">
    <property type="entry name" value="PDZ_6"/>
    <property type="match status" value="1"/>
</dbReference>
<evidence type="ECO:0000313" key="3">
    <source>
        <dbReference type="Proteomes" id="UP000636709"/>
    </source>
</evidence>
<dbReference type="SUPFAM" id="SSF50494">
    <property type="entry name" value="Trypsin-like serine proteases"/>
    <property type="match status" value="1"/>
</dbReference>
<dbReference type="InterPro" id="IPR041489">
    <property type="entry name" value="PDZ_6"/>
</dbReference>
<dbReference type="OrthoDB" id="648161at2759"/>
<gene>
    <name evidence="2" type="ORF">HU200_006673</name>
</gene>
<dbReference type="InterPro" id="IPR009003">
    <property type="entry name" value="Peptidase_S1_PA"/>
</dbReference>
<proteinExistence type="predicted"/>
<comment type="caution">
    <text evidence="2">The sequence shown here is derived from an EMBL/GenBank/DDBJ whole genome shotgun (WGS) entry which is preliminary data.</text>
</comment>
<dbReference type="Proteomes" id="UP000636709">
    <property type="component" value="Unassembled WGS sequence"/>
</dbReference>
<protein>
    <recommendedName>
        <fullName evidence="1">PDZ domain-containing protein</fullName>
    </recommendedName>
</protein>
<dbReference type="PANTHER" id="PTHR47389">
    <property type="entry name" value="OS09G0436400 PROTEIN"/>
    <property type="match status" value="1"/>
</dbReference>
<dbReference type="Gene3D" id="2.30.42.10">
    <property type="match status" value="1"/>
</dbReference>